<name>A0A4R1N6G9_9RHOB</name>
<dbReference type="InterPro" id="IPR014710">
    <property type="entry name" value="RmlC-like_jellyroll"/>
</dbReference>
<dbReference type="InterPro" id="IPR013096">
    <property type="entry name" value="Cupin_2"/>
</dbReference>
<gene>
    <name evidence="2" type="ORF">BXY66_2998</name>
</gene>
<dbReference type="OrthoDB" id="9798709at2"/>
<sequence length="151" mass="16523">MPTTHTAYSTAETLDFPGAITLRILLTGDDTGGAQEIFEDIVQPGVGPGRHIHHDQDETFFFLEGDFVVEIDGVLHTMSPGDVAFIPRGSVHAFKNVGTTEGRLRYVFSPALKMETMFRAFHAAAQNGEIEMDEMARIAEENGQTFVGPPL</sequence>
<organism evidence="2 3">
    <name type="scientific">Shimia isoporae</name>
    <dbReference type="NCBI Taxonomy" id="647720"/>
    <lineage>
        <taxon>Bacteria</taxon>
        <taxon>Pseudomonadati</taxon>
        <taxon>Pseudomonadota</taxon>
        <taxon>Alphaproteobacteria</taxon>
        <taxon>Rhodobacterales</taxon>
        <taxon>Roseobacteraceae</taxon>
    </lineage>
</organism>
<keyword evidence="3" id="KW-1185">Reference proteome</keyword>
<comment type="caution">
    <text evidence="2">The sequence shown here is derived from an EMBL/GenBank/DDBJ whole genome shotgun (WGS) entry which is preliminary data.</text>
</comment>
<feature type="domain" description="Cupin type-2" evidence="1">
    <location>
        <begin position="41"/>
        <end position="104"/>
    </location>
</feature>
<dbReference type="EMBL" id="SMGR01000003">
    <property type="protein sequence ID" value="TCL00357.1"/>
    <property type="molecule type" value="Genomic_DNA"/>
</dbReference>
<dbReference type="Pfam" id="PF07883">
    <property type="entry name" value="Cupin_2"/>
    <property type="match status" value="1"/>
</dbReference>
<reference evidence="2 3" key="1">
    <citation type="submission" date="2019-03" db="EMBL/GenBank/DDBJ databases">
        <title>Genomic Encyclopedia of Archaeal and Bacterial Type Strains, Phase II (KMG-II): from individual species to whole genera.</title>
        <authorList>
            <person name="Goeker M."/>
        </authorList>
    </citation>
    <scope>NUCLEOTIDE SEQUENCE [LARGE SCALE GENOMIC DNA]</scope>
    <source>
        <strain evidence="2 3">DSM 26433</strain>
    </source>
</reference>
<dbReference type="Proteomes" id="UP000295673">
    <property type="component" value="Unassembled WGS sequence"/>
</dbReference>
<evidence type="ECO:0000313" key="2">
    <source>
        <dbReference type="EMBL" id="TCL00357.1"/>
    </source>
</evidence>
<dbReference type="SUPFAM" id="SSF51182">
    <property type="entry name" value="RmlC-like cupins"/>
    <property type="match status" value="1"/>
</dbReference>
<accession>A0A4R1N6G9</accession>
<protein>
    <submittedName>
        <fullName evidence="2">Cupin domain-containing protein</fullName>
    </submittedName>
</protein>
<dbReference type="PANTHER" id="PTHR36440">
    <property type="entry name" value="PUTATIVE (AFU_ORTHOLOGUE AFUA_8G07350)-RELATED"/>
    <property type="match status" value="1"/>
</dbReference>
<evidence type="ECO:0000259" key="1">
    <source>
        <dbReference type="Pfam" id="PF07883"/>
    </source>
</evidence>
<dbReference type="InterPro" id="IPR011051">
    <property type="entry name" value="RmlC_Cupin_sf"/>
</dbReference>
<dbReference type="PANTHER" id="PTHR36440:SF1">
    <property type="entry name" value="PUTATIVE (AFU_ORTHOLOGUE AFUA_8G07350)-RELATED"/>
    <property type="match status" value="1"/>
</dbReference>
<dbReference type="Gene3D" id="2.60.120.10">
    <property type="entry name" value="Jelly Rolls"/>
    <property type="match status" value="1"/>
</dbReference>
<dbReference type="AlphaFoldDB" id="A0A4R1N6G9"/>
<evidence type="ECO:0000313" key="3">
    <source>
        <dbReference type="Proteomes" id="UP000295673"/>
    </source>
</evidence>
<proteinExistence type="predicted"/>
<dbReference type="RefSeq" id="WP_132861144.1">
    <property type="nucleotide sequence ID" value="NZ_SMGR01000003.1"/>
</dbReference>
<dbReference type="InterPro" id="IPR053146">
    <property type="entry name" value="QDO-like"/>
</dbReference>